<feature type="transmembrane region" description="Helical" evidence="1">
    <location>
        <begin position="106"/>
        <end position="125"/>
    </location>
</feature>
<reference evidence="2" key="1">
    <citation type="submission" date="2020-01" db="EMBL/GenBank/DDBJ databases">
        <authorList>
            <person name="Seo Y.L."/>
        </authorList>
    </citation>
    <scope>NUCLEOTIDE SEQUENCE</scope>
    <source>
        <strain evidence="2">R11</strain>
    </source>
</reference>
<dbReference type="EMBL" id="WWEO01000045">
    <property type="protein sequence ID" value="NCD71847.1"/>
    <property type="molecule type" value="Genomic_DNA"/>
</dbReference>
<sequence length="278" mass="30928">MSRLEKLSSIYLYLVPPMVFAVGFGIGHVSYIFYLPIWILNASLMLFAVRQLALAKSNISQSEKEEWILTALLLIIPWLLFSVFAGMGRPPGTIKGWVATATEQQIRYTILIIGGISALLGFALLKAKLQILGEHTYSVLGFATIGIAIPLFILNMAFWGYYLPVAFSEFVNLPAGKRPDWYSPVEMLFYVIAIVEVALIYLTTILFPVALKKAGLLNTAGSRWYIILSAMGVLFVSFPPSWPAPFSIVGFLAAIPAIPFIMPYLIGVRLLRMLRTRD</sequence>
<feature type="transmembrane region" description="Helical" evidence="1">
    <location>
        <begin position="223"/>
        <end position="242"/>
    </location>
</feature>
<comment type="caution">
    <text evidence="2">The sequence shown here is derived from an EMBL/GenBank/DDBJ whole genome shotgun (WGS) entry which is preliminary data.</text>
</comment>
<dbReference type="RefSeq" id="WP_166587823.1">
    <property type="nucleotide sequence ID" value="NZ_WWEO01000045.1"/>
</dbReference>
<feature type="transmembrane region" description="Helical" evidence="1">
    <location>
        <begin position="187"/>
        <end position="211"/>
    </location>
</feature>
<organism evidence="2 3">
    <name type="scientific">Mucilaginibacter agri</name>
    <dbReference type="NCBI Taxonomy" id="2695265"/>
    <lineage>
        <taxon>Bacteria</taxon>
        <taxon>Pseudomonadati</taxon>
        <taxon>Bacteroidota</taxon>
        <taxon>Sphingobacteriia</taxon>
        <taxon>Sphingobacteriales</taxon>
        <taxon>Sphingobacteriaceae</taxon>
        <taxon>Mucilaginibacter</taxon>
    </lineage>
</organism>
<accession>A0A965ZKP1</accession>
<dbReference type="Proteomes" id="UP000638732">
    <property type="component" value="Unassembled WGS sequence"/>
</dbReference>
<name>A0A965ZKP1_9SPHI</name>
<evidence type="ECO:0000256" key="1">
    <source>
        <dbReference type="SAM" id="Phobius"/>
    </source>
</evidence>
<feature type="transmembrane region" description="Helical" evidence="1">
    <location>
        <begin position="12"/>
        <end position="31"/>
    </location>
</feature>
<evidence type="ECO:0000313" key="3">
    <source>
        <dbReference type="Proteomes" id="UP000638732"/>
    </source>
</evidence>
<reference evidence="2" key="2">
    <citation type="submission" date="2020-10" db="EMBL/GenBank/DDBJ databases">
        <title>Mucilaginibacter sp. nov., isolated from soil.</title>
        <authorList>
            <person name="Jeon C.O."/>
        </authorList>
    </citation>
    <scope>NUCLEOTIDE SEQUENCE</scope>
    <source>
        <strain evidence="2">R11</strain>
    </source>
</reference>
<feature type="transmembrane region" description="Helical" evidence="1">
    <location>
        <begin position="248"/>
        <end position="271"/>
    </location>
</feature>
<dbReference type="AlphaFoldDB" id="A0A965ZKP1"/>
<gene>
    <name evidence="2" type="ORF">GSY63_20965</name>
</gene>
<feature type="transmembrane region" description="Helical" evidence="1">
    <location>
        <begin position="137"/>
        <end position="162"/>
    </location>
</feature>
<keyword evidence="3" id="KW-1185">Reference proteome</keyword>
<keyword evidence="1" id="KW-0812">Transmembrane</keyword>
<keyword evidence="1" id="KW-0472">Membrane</keyword>
<feature type="transmembrane region" description="Helical" evidence="1">
    <location>
        <begin position="67"/>
        <end position="86"/>
    </location>
</feature>
<evidence type="ECO:0000313" key="2">
    <source>
        <dbReference type="EMBL" id="NCD71847.1"/>
    </source>
</evidence>
<keyword evidence="1" id="KW-1133">Transmembrane helix</keyword>
<protein>
    <submittedName>
        <fullName evidence="2">Uncharacterized protein</fullName>
    </submittedName>
</protein>
<feature type="transmembrane region" description="Helical" evidence="1">
    <location>
        <begin position="37"/>
        <end position="55"/>
    </location>
</feature>
<proteinExistence type="predicted"/>